<evidence type="ECO:0000313" key="2">
    <source>
        <dbReference type="EMBL" id="RDD60320.1"/>
    </source>
</evidence>
<proteinExistence type="predicted"/>
<evidence type="ECO:0000256" key="1">
    <source>
        <dbReference type="SAM" id="Phobius"/>
    </source>
</evidence>
<feature type="transmembrane region" description="Helical" evidence="1">
    <location>
        <begin position="122"/>
        <end position="146"/>
    </location>
</feature>
<sequence>MKRIARLWGGLPIPRLSLVADSWTLHREALALLRVHGPGALPAAIAEFAADLRTIGREGGLTVQTRGPGRAEDKADARLVLQLDGDVVHRVTPEFLADGELQEMHCARVEAFMTDFRRRVGLIASALTLGASSVFLLLGAAASVSVVASGSWWVAGVGVLVAIAVPIVATYLLKFWLRRVLSGAAQPASD</sequence>
<dbReference type="Proteomes" id="UP000253941">
    <property type="component" value="Unassembled WGS sequence"/>
</dbReference>
<accession>A0A369T4R4</accession>
<keyword evidence="3" id="KW-1185">Reference proteome</keyword>
<organism evidence="2 3">
    <name type="scientific">Ferruginivarius sediminum</name>
    <dbReference type="NCBI Taxonomy" id="2661937"/>
    <lineage>
        <taxon>Bacteria</taxon>
        <taxon>Pseudomonadati</taxon>
        <taxon>Pseudomonadota</taxon>
        <taxon>Alphaproteobacteria</taxon>
        <taxon>Rhodospirillales</taxon>
        <taxon>Rhodospirillaceae</taxon>
        <taxon>Ferruginivarius</taxon>
    </lineage>
</organism>
<reference evidence="2 3" key="1">
    <citation type="submission" date="2018-07" db="EMBL/GenBank/DDBJ databases">
        <title>Venubactetium sediminum gen. nov., sp. nov., isolated from a marine solar saltern.</title>
        <authorList>
            <person name="Wang S."/>
        </authorList>
    </citation>
    <scope>NUCLEOTIDE SEQUENCE [LARGE SCALE GENOMIC DNA]</scope>
    <source>
        <strain evidence="2 3">WD2A32</strain>
    </source>
</reference>
<name>A0A369T4R4_9PROT</name>
<dbReference type="RefSeq" id="WP_114583749.1">
    <property type="nucleotide sequence ID" value="NZ_QPMH01000030.1"/>
</dbReference>
<dbReference type="EMBL" id="QPMH01000030">
    <property type="protein sequence ID" value="RDD60320.1"/>
    <property type="molecule type" value="Genomic_DNA"/>
</dbReference>
<comment type="caution">
    <text evidence="2">The sequence shown here is derived from an EMBL/GenBank/DDBJ whole genome shotgun (WGS) entry which is preliminary data.</text>
</comment>
<keyword evidence="1" id="KW-1133">Transmembrane helix</keyword>
<keyword evidence="1" id="KW-0472">Membrane</keyword>
<keyword evidence="1" id="KW-0812">Transmembrane</keyword>
<protein>
    <submittedName>
        <fullName evidence="2">Uncharacterized protein</fullName>
    </submittedName>
</protein>
<dbReference type="AlphaFoldDB" id="A0A369T4R4"/>
<evidence type="ECO:0000313" key="3">
    <source>
        <dbReference type="Proteomes" id="UP000253941"/>
    </source>
</evidence>
<feature type="transmembrane region" description="Helical" evidence="1">
    <location>
        <begin position="152"/>
        <end position="173"/>
    </location>
</feature>
<gene>
    <name evidence="2" type="ORF">DRB17_18690</name>
</gene>